<evidence type="ECO:0000256" key="1">
    <source>
        <dbReference type="SAM" id="MobiDB-lite"/>
    </source>
</evidence>
<reference evidence="2 3" key="1">
    <citation type="submission" date="2014-12" db="EMBL/GenBank/DDBJ databases">
        <title>Genome assembly of Enhygromyxa salina DSM 15201.</title>
        <authorList>
            <person name="Sharma G."/>
            <person name="Subramanian S."/>
        </authorList>
    </citation>
    <scope>NUCLEOTIDE SEQUENCE [LARGE SCALE GENOMIC DNA]</scope>
    <source>
        <strain evidence="2 3">DSM 15201</strain>
    </source>
</reference>
<gene>
    <name evidence="2" type="ORF">DB30_00932</name>
</gene>
<name>A0A0C2CTC8_9BACT</name>
<protein>
    <submittedName>
        <fullName evidence="2">Uncharacterized protein</fullName>
    </submittedName>
</protein>
<accession>A0A0C2CTC8</accession>
<comment type="caution">
    <text evidence="2">The sequence shown here is derived from an EMBL/GenBank/DDBJ whole genome shotgun (WGS) entry which is preliminary data.</text>
</comment>
<proteinExistence type="predicted"/>
<organism evidence="2 3">
    <name type="scientific">Enhygromyxa salina</name>
    <dbReference type="NCBI Taxonomy" id="215803"/>
    <lineage>
        <taxon>Bacteria</taxon>
        <taxon>Pseudomonadati</taxon>
        <taxon>Myxococcota</taxon>
        <taxon>Polyangia</taxon>
        <taxon>Nannocystales</taxon>
        <taxon>Nannocystaceae</taxon>
        <taxon>Enhygromyxa</taxon>
    </lineage>
</organism>
<evidence type="ECO:0000313" key="3">
    <source>
        <dbReference type="Proteomes" id="UP000031599"/>
    </source>
</evidence>
<sequence length="138" mass="15692">MSLQPLQLRADRALGLLGHRVADVCHDDLQRVAYRVHVRREALKRPPMPLHAVVEALEIGRHDPVERDDHLGDLRGRLGLLLGERRQLRGQHLRVRRAGLVSAAPNPNPPPPRRAPSSTQRPALHERRIKVHSNKLRL</sequence>
<dbReference type="EMBL" id="JMCC02000115">
    <property type="protein sequence ID" value="KIG12865.1"/>
    <property type="molecule type" value="Genomic_DNA"/>
</dbReference>
<dbReference type="AlphaFoldDB" id="A0A0C2CTC8"/>
<dbReference type="Proteomes" id="UP000031599">
    <property type="component" value="Unassembled WGS sequence"/>
</dbReference>
<feature type="region of interest" description="Disordered" evidence="1">
    <location>
        <begin position="99"/>
        <end position="123"/>
    </location>
</feature>
<evidence type="ECO:0000313" key="2">
    <source>
        <dbReference type="EMBL" id="KIG12865.1"/>
    </source>
</evidence>